<name>A0A4C1TH83_EUMVA</name>
<gene>
    <name evidence="2" type="ORF">EVAR_6107_1</name>
</gene>
<organism evidence="2 3">
    <name type="scientific">Eumeta variegata</name>
    <name type="common">Bagworm moth</name>
    <name type="synonym">Eumeta japonica</name>
    <dbReference type="NCBI Taxonomy" id="151549"/>
    <lineage>
        <taxon>Eukaryota</taxon>
        <taxon>Metazoa</taxon>
        <taxon>Ecdysozoa</taxon>
        <taxon>Arthropoda</taxon>
        <taxon>Hexapoda</taxon>
        <taxon>Insecta</taxon>
        <taxon>Pterygota</taxon>
        <taxon>Neoptera</taxon>
        <taxon>Endopterygota</taxon>
        <taxon>Lepidoptera</taxon>
        <taxon>Glossata</taxon>
        <taxon>Ditrysia</taxon>
        <taxon>Tineoidea</taxon>
        <taxon>Psychidae</taxon>
        <taxon>Oiketicinae</taxon>
        <taxon>Eumeta</taxon>
    </lineage>
</organism>
<evidence type="ECO:0000256" key="1">
    <source>
        <dbReference type="SAM" id="MobiDB-lite"/>
    </source>
</evidence>
<keyword evidence="3" id="KW-1185">Reference proteome</keyword>
<feature type="region of interest" description="Disordered" evidence="1">
    <location>
        <begin position="1"/>
        <end position="75"/>
    </location>
</feature>
<reference evidence="2 3" key="1">
    <citation type="journal article" date="2019" name="Commun. Biol.">
        <title>The bagworm genome reveals a unique fibroin gene that provides high tensile strength.</title>
        <authorList>
            <person name="Kono N."/>
            <person name="Nakamura H."/>
            <person name="Ohtoshi R."/>
            <person name="Tomita M."/>
            <person name="Numata K."/>
            <person name="Arakawa K."/>
        </authorList>
    </citation>
    <scope>NUCLEOTIDE SEQUENCE [LARGE SCALE GENOMIC DNA]</scope>
</reference>
<comment type="caution">
    <text evidence="2">The sequence shown here is derived from an EMBL/GenBank/DDBJ whole genome shotgun (WGS) entry which is preliminary data.</text>
</comment>
<accession>A0A4C1TH83</accession>
<evidence type="ECO:0000313" key="2">
    <source>
        <dbReference type="EMBL" id="GBP12777.1"/>
    </source>
</evidence>
<proteinExistence type="predicted"/>
<evidence type="ECO:0000313" key="3">
    <source>
        <dbReference type="Proteomes" id="UP000299102"/>
    </source>
</evidence>
<dbReference type="AlphaFoldDB" id="A0A4C1TH83"/>
<sequence length="159" mass="18042">MKPYGPDRPENRFLVNAQNKARTHGNRRVRARNRQRPSGRNTKRRVAPSLRVSAAPPQSLSFTPSPGAAPPNPENPRLYAPFLTRNGQRHPATCVCEFSFSFAPVRVSNFRYRLLPTSFVYARRRTNGFDGLIKVFLCESISSDVKIKGVNNFSFYSKL</sequence>
<feature type="compositionally biased region" description="Basic residues" evidence="1">
    <location>
        <begin position="21"/>
        <end position="46"/>
    </location>
</feature>
<dbReference type="EMBL" id="BGZK01000053">
    <property type="protein sequence ID" value="GBP12777.1"/>
    <property type="molecule type" value="Genomic_DNA"/>
</dbReference>
<feature type="compositionally biased region" description="Basic and acidic residues" evidence="1">
    <location>
        <begin position="1"/>
        <end position="11"/>
    </location>
</feature>
<dbReference type="Proteomes" id="UP000299102">
    <property type="component" value="Unassembled WGS sequence"/>
</dbReference>
<protein>
    <submittedName>
        <fullName evidence="2">Uncharacterized protein</fullName>
    </submittedName>
</protein>